<name>A0AAV7G2M7_DENCH</name>
<reference evidence="1 2" key="1">
    <citation type="journal article" date="2021" name="Hortic Res">
        <title>Chromosome-scale assembly of the Dendrobium chrysotoxum genome enhances the understanding of orchid evolution.</title>
        <authorList>
            <person name="Zhang Y."/>
            <person name="Zhang G.Q."/>
            <person name="Zhang D."/>
            <person name="Liu X.D."/>
            <person name="Xu X.Y."/>
            <person name="Sun W.H."/>
            <person name="Yu X."/>
            <person name="Zhu X."/>
            <person name="Wang Z.W."/>
            <person name="Zhao X."/>
            <person name="Zhong W.Y."/>
            <person name="Chen H."/>
            <person name="Yin W.L."/>
            <person name="Huang T."/>
            <person name="Niu S.C."/>
            <person name="Liu Z.J."/>
        </authorList>
    </citation>
    <scope>NUCLEOTIDE SEQUENCE [LARGE SCALE GENOMIC DNA]</scope>
    <source>
        <strain evidence="1">Lindl</strain>
    </source>
</reference>
<keyword evidence="2" id="KW-1185">Reference proteome</keyword>
<dbReference type="AlphaFoldDB" id="A0AAV7G2M7"/>
<proteinExistence type="predicted"/>
<comment type="caution">
    <text evidence="1">The sequence shown here is derived from an EMBL/GenBank/DDBJ whole genome shotgun (WGS) entry which is preliminary data.</text>
</comment>
<gene>
    <name evidence="1" type="ORF">IEQ34_021273</name>
</gene>
<dbReference type="EMBL" id="JAGFBR010000018">
    <property type="protein sequence ID" value="KAH0450581.1"/>
    <property type="molecule type" value="Genomic_DNA"/>
</dbReference>
<dbReference type="Proteomes" id="UP000775213">
    <property type="component" value="Unassembled WGS sequence"/>
</dbReference>
<sequence length="121" mass="14176">MHKTITIVRDDPAIVQDDAAEARYTNWLITKPLIPEHGFLNPTHPILQTISARDLLCGPNSGVRWKTRKERIINFPASYVTQTSKAWHYFNFSHILPTKNISEITKERALLNFFHFKWLLY</sequence>
<protein>
    <submittedName>
        <fullName evidence="1">Uncharacterized protein</fullName>
    </submittedName>
</protein>
<accession>A0AAV7G2M7</accession>
<evidence type="ECO:0000313" key="1">
    <source>
        <dbReference type="EMBL" id="KAH0450581.1"/>
    </source>
</evidence>
<organism evidence="1 2">
    <name type="scientific">Dendrobium chrysotoxum</name>
    <name type="common">Orchid</name>
    <dbReference type="NCBI Taxonomy" id="161865"/>
    <lineage>
        <taxon>Eukaryota</taxon>
        <taxon>Viridiplantae</taxon>
        <taxon>Streptophyta</taxon>
        <taxon>Embryophyta</taxon>
        <taxon>Tracheophyta</taxon>
        <taxon>Spermatophyta</taxon>
        <taxon>Magnoliopsida</taxon>
        <taxon>Liliopsida</taxon>
        <taxon>Asparagales</taxon>
        <taxon>Orchidaceae</taxon>
        <taxon>Epidendroideae</taxon>
        <taxon>Malaxideae</taxon>
        <taxon>Dendrobiinae</taxon>
        <taxon>Dendrobium</taxon>
    </lineage>
</organism>
<evidence type="ECO:0000313" key="2">
    <source>
        <dbReference type="Proteomes" id="UP000775213"/>
    </source>
</evidence>